<protein>
    <submittedName>
        <fullName evidence="2">TPR-like protein</fullName>
    </submittedName>
</protein>
<dbReference type="Pfam" id="PF12770">
    <property type="entry name" value="CHAT"/>
    <property type="match status" value="1"/>
</dbReference>
<evidence type="ECO:0000313" key="3">
    <source>
        <dbReference type="Proteomes" id="UP000757232"/>
    </source>
</evidence>
<evidence type="ECO:0000259" key="1">
    <source>
        <dbReference type="Pfam" id="PF12770"/>
    </source>
</evidence>
<dbReference type="OrthoDB" id="9991317at2759"/>
<name>A0A9Q5I2X0_SANBA</name>
<dbReference type="PANTHER" id="PTHR19959">
    <property type="entry name" value="KINESIN LIGHT CHAIN"/>
    <property type="match status" value="1"/>
</dbReference>
<comment type="caution">
    <text evidence="2">The sequence shown here is derived from an EMBL/GenBank/DDBJ whole genome shotgun (WGS) entry which is preliminary data.</text>
</comment>
<keyword evidence="3" id="KW-1185">Reference proteome</keyword>
<dbReference type="InterPro" id="IPR012344">
    <property type="entry name" value="Matrix_HIV/RSV_N"/>
</dbReference>
<sequence>MSGQADGHYESIEDRAHSSWKRFEQSGNRGDLDLTIKLEQHILDNCPHGHPNRWSSLRDLSISLHSRYDGWREKTDLDKAISLQRDALDLRPEDPKSLSNLANSLLTRFEEYGMERDLDDSIQLHRDLLAQQTDDDPSRTSSMNDLANSLLTRFEKYGNNDDLNESIALHRAALDLRLEDHPFRASSLSNLSNCLRTRFQRTGSTKDLDESITMNREALDLRSEGHPDRSISLNNTANSVLLRFNYFGKVDDLDEAIVLYRASLALRHEGHPLRPSSLSNLANSLRIRFEESGRAADLDESIELARAALALRPDGHHDRLASLVNLSGAVLTRFRRGGRREDLDESITLNRAAMVLQPDSHPGRFMTANNLASSLLTRFGQDGRQDDLDESISLHRASLTHLSDEHPDRSILVNNLANSLSARFQHEGRPEDLDESIALSRIALSLRPGSHPHRPASLNNLASSLLTRFEQDGKVDDLDESIALQRDGLTLQPKLTPERSKPMNNLASSLISRFQQTGVAKDLEESIALDRAALSLLPENHPDRTMSMINLANSLAVRFKDANKAEDLDESISLLHISLELCPDGHPRRSIALVCLANSLYLRSKSGENGEDLENSTHALENASNHTPSSLFTRLKAAQRWLVLARMYDHRTTLNAYRSATSLLQHILSIRPNLSSQHILLRSSHRYQPLTLDAASFAINKGNFTEAIELLEQGRALLWSQLHGVRMPLDQLSERDKALADRFRDCSRRLEAFMTSMEPHIPHTNINESSTMPDKPSVDEVLLRIRRLLEEQEAIVARIRRLPGFENFLGVVPFEVLQEAASEGPIIVINHCEFRSDALIVLSRKESPCVCVPLDKGWYLEAFDLCNELLRVRRDRGVYSAKYDESLRRVMKVVWDRVVSNVVGKLKELGINEGRIWWCLTSVLPALPFHAAGPYESPGGRMKYLMDDYISSYTPSLKSLINARTGAQCGSHRLLFVGDTKLPAASKERDIIRRYKNIDKFLLDDRATPDSVLKWLQKVQWVHFACHGILKREPFASSLKLRGGRLTLLDIARLHLPNAEFAFLSACHTAEQGPTFALNESLHLAAAIQFCGFRSAVGTMWQLLDRDGPFLAGVVYAQMMAQLGDDEFRFKKAAAAVREAALRLRDRKDEGPDGYKTDMMVERWVNLVHIGA</sequence>
<dbReference type="Gene3D" id="1.25.40.10">
    <property type="entry name" value="Tetratricopeptide repeat domain"/>
    <property type="match status" value="3"/>
</dbReference>
<dbReference type="InterPro" id="IPR011990">
    <property type="entry name" value="TPR-like_helical_dom_sf"/>
</dbReference>
<dbReference type="EMBL" id="LNZH02000130">
    <property type="protein sequence ID" value="OCB90470.1"/>
    <property type="molecule type" value="Genomic_DNA"/>
</dbReference>
<dbReference type="Pfam" id="PF13374">
    <property type="entry name" value="TPR_10"/>
    <property type="match status" value="1"/>
</dbReference>
<dbReference type="Gene3D" id="1.10.150.90">
    <property type="entry name" value="Immunodeficiency lentiviruses, gag gene matrix protein p17"/>
    <property type="match status" value="1"/>
</dbReference>
<accession>A0A9Q5I2X0</accession>
<dbReference type="InterPro" id="IPR024983">
    <property type="entry name" value="CHAT_dom"/>
</dbReference>
<gene>
    <name evidence="2" type="ORF">A7U60_g2323</name>
</gene>
<dbReference type="PANTHER" id="PTHR19959:SF119">
    <property type="entry name" value="FUNGAL LIPASE-LIKE DOMAIN-CONTAINING PROTEIN"/>
    <property type="match status" value="1"/>
</dbReference>
<dbReference type="SUPFAM" id="SSF48452">
    <property type="entry name" value="TPR-like"/>
    <property type="match status" value="1"/>
</dbReference>
<reference evidence="2" key="1">
    <citation type="submission" date="2016-06" db="EMBL/GenBank/DDBJ databases">
        <title>Draft Genome sequence of the fungus Inonotus baumii.</title>
        <authorList>
            <person name="Zhu H."/>
            <person name="Lin W."/>
        </authorList>
    </citation>
    <scope>NUCLEOTIDE SEQUENCE</scope>
    <source>
        <strain evidence="2">821</strain>
    </source>
</reference>
<evidence type="ECO:0000313" key="2">
    <source>
        <dbReference type="EMBL" id="OCB90470.1"/>
    </source>
</evidence>
<dbReference type="SUPFAM" id="SSF81901">
    <property type="entry name" value="HCP-like"/>
    <property type="match status" value="1"/>
</dbReference>
<dbReference type="AlphaFoldDB" id="A0A9Q5I2X0"/>
<proteinExistence type="predicted"/>
<organism evidence="2 3">
    <name type="scientific">Sanghuangporus baumii</name>
    <name type="common">Phellinus baumii</name>
    <dbReference type="NCBI Taxonomy" id="108892"/>
    <lineage>
        <taxon>Eukaryota</taxon>
        <taxon>Fungi</taxon>
        <taxon>Dikarya</taxon>
        <taxon>Basidiomycota</taxon>
        <taxon>Agaricomycotina</taxon>
        <taxon>Agaricomycetes</taxon>
        <taxon>Hymenochaetales</taxon>
        <taxon>Hymenochaetaceae</taxon>
        <taxon>Sanghuangporus</taxon>
    </lineage>
</organism>
<feature type="domain" description="CHAT" evidence="1">
    <location>
        <begin position="892"/>
        <end position="1171"/>
    </location>
</feature>
<dbReference type="Proteomes" id="UP000757232">
    <property type="component" value="Unassembled WGS sequence"/>
</dbReference>